<protein>
    <recommendedName>
        <fullName evidence="3">SseB protein N-terminal domain-containing protein</fullName>
    </recommendedName>
</protein>
<name>A0ABV9JDU7_9LACT</name>
<gene>
    <name evidence="1" type="ORF">ACFO26_04280</name>
</gene>
<comment type="caution">
    <text evidence="1">The sequence shown here is derived from an EMBL/GenBank/DDBJ whole genome shotgun (WGS) entry which is preliminary data.</text>
</comment>
<organism evidence="1 2">
    <name type="scientific">Lactococcus nasutitermitis</name>
    <dbReference type="NCBI Taxonomy" id="1652957"/>
    <lineage>
        <taxon>Bacteria</taxon>
        <taxon>Bacillati</taxon>
        <taxon>Bacillota</taxon>
        <taxon>Bacilli</taxon>
        <taxon>Lactobacillales</taxon>
        <taxon>Streptococcaceae</taxon>
        <taxon>Lactococcus</taxon>
    </lineage>
</organism>
<evidence type="ECO:0000313" key="2">
    <source>
        <dbReference type="Proteomes" id="UP001595987"/>
    </source>
</evidence>
<sequence>MNKYNLNSDVDEKLRASLENPAEFLTDLSFTYALQGLSILVPAELFYVEIEGKKAVPVFTTEQDLDIFMANLNDVNTDWTTQKLNVLLDTLMPTELEVIAFNPKLSMDENRGNTAYFEKNSLLTFLNHYTEILNAMLNPENQKTERLSRTYLVPTFLWKDDNDAIHRGFESLTAGDEQDYIPIFDNLDSFSTWYNSEFFGEPFQENNGQVLVMTFSELLEPKEAENIFGKTVGVTINPLDVDIEDYQKTIITWEELR</sequence>
<dbReference type="Proteomes" id="UP001595987">
    <property type="component" value="Unassembled WGS sequence"/>
</dbReference>
<dbReference type="RefSeq" id="WP_213533357.1">
    <property type="nucleotide sequence ID" value="NZ_BOVQ01000002.1"/>
</dbReference>
<accession>A0ABV9JDU7</accession>
<keyword evidence="2" id="KW-1185">Reference proteome</keyword>
<proteinExistence type="predicted"/>
<reference evidence="2" key="1">
    <citation type="journal article" date="2019" name="Int. J. Syst. Evol. Microbiol.">
        <title>The Global Catalogue of Microorganisms (GCM) 10K type strain sequencing project: providing services to taxonomists for standard genome sequencing and annotation.</title>
        <authorList>
            <consortium name="The Broad Institute Genomics Platform"/>
            <consortium name="The Broad Institute Genome Sequencing Center for Infectious Disease"/>
            <person name="Wu L."/>
            <person name="Ma J."/>
        </authorList>
    </citation>
    <scope>NUCLEOTIDE SEQUENCE [LARGE SCALE GENOMIC DNA]</scope>
    <source>
        <strain evidence="2">CCUG 63287</strain>
    </source>
</reference>
<dbReference type="EMBL" id="JBHSGD010000004">
    <property type="protein sequence ID" value="MFC4652118.1"/>
    <property type="molecule type" value="Genomic_DNA"/>
</dbReference>
<evidence type="ECO:0000313" key="1">
    <source>
        <dbReference type="EMBL" id="MFC4652118.1"/>
    </source>
</evidence>
<evidence type="ECO:0008006" key="3">
    <source>
        <dbReference type="Google" id="ProtNLM"/>
    </source>
</evidence>